<dbReference type="NCBIfam" id="TIGR02890">
    <property type="entry name" value="bacill_yteA"/>
    <property type="match status" value="1"/>
</dbReference>
<organism evidence="6 7">
    <name type="scientific">Clostridium fungisolvens</name>
    <dbReference type="NCBI Taxonomy" id="1604897"/>
    <lineage>
        <taxon>Bacteria</taxon>
        <taxon>Bacillati</taxon>
        <taxon>Bacillota</taxon>
        <taxon>Clostridia</taxon>
        <taxon>Eubacteriales</taxon>
        <taxon>Clostridiaceae</taxon>
        <taxon>Clostridium</taxon>
    </lineage>
</organism>
<evidence type="ECO:0000256" key="1">
    <source>
        <dbReference type="ARBA" id="ARBA00022723"/>
    </source>
</evidence>
<name>A0A6V8SNG0_9CLOT</name>
<evidence type="ECO:0000259" key="5">
    <source>
        <dbReference type="Pfam" id="PF01258"/>
    </source>
</evidence>
<dbReference type="EMBL" id="BLZR01000001">
    <property type="protein sequence ID" value="GFP76728.1"/>
    <property type="molecule type" value="Genomic_DNA"/>
</dbReference>
<dbReference type="Pfam" id="PF01258">
    <property type="entry name" value="zf-dskA_traR"/>
    <property type="match status" value="1"/>
</dbReference>
<keyword evidence="2" id="KW-0863">Zinc-finger</keyword>
<dbReference type="Gene3D" id="1.20.120.910">
    <property type="entry name" value="DksA, coiled-coil domain"/>
    <property type="match status" value="1"/>
</dbReference>
<dbReference type="RefSeq" id="WP_183278138.1">
    <property type="nucleotide sequence ID" value="NZ_BLZR01000001.1"/>
</dbReference>
<dbReference type="PANTHER" id="PTHR33823:SF4">
    <property type="entry name" value="GENERAL STRESS PROTEIN 16O"/>
    <property type="match status" value="1"/>
</dbReference>
<evidence type="ECO:0000256" key="3">
    <source>
        <dbReference type="ARBA" id="ARBA00022833"/>
    </source>
</evidence>
<keyword evidence="3" id="KW-0862">Zinc</keyword>
<proteinExistence type="predicted"/>
<evidence type="ECO:0000256" key="2">
    <source>
        <dbReference type="ARBA" id="ARBA00022771"/>
    </source>
</evidence>
<dbReference type="Proteomes" id="UP000580568">
    <property type="component" value="Unassembled WGS sequence"/>
</dbReference>
<dbReference type="GO" id="GO:0008270">
    <property type="term" value="F:zinc ion binding"/>
    <property type="evidence" value="ECO:0007669"/>
    <property type="project" value="UniProtKB-KW"/>
</dbReference>
<keyword evidence="7" id="KW-1185">Reference proteome</keyword>
<evidence type="ECO:0000313" key="7">
    <source>
        <dbReference type="Proteomes" id="UP000580568"/>
    </source>
</evidence>
<dbReference type="InterPro" id="IPR014240">
    <property type="entry name" value="YteA"/>
</dbReference>
<dbReference type="SUPFAM" id="SSF57716">
    <property type="entry name" value="Glucocorticoid receptor-like (DNA-binding domain)"/>
    <property type="match status" value="1"/>
</dbReference>
<evidence type="ECO:0000313" key="6">
    <source>
        <dbReference type="EMBL" id="GFP76728.1"/>
    </source>
</evidence>
<reference evidence="6 7" key="1">
    <citation type="submission" date="2020-07" db="EMBL/GenBank/DDBJ databases">
        <title>A new beta-1,3-glucan-decomposing anaerobic bacterium isolated from anoxic soil subjected to biological soil disinfestation.</title>
        <authorList>
            <person name="Ueki A."/>
            <person name="Tonouchi A."/>
        </authorList>
    </citation>
    <scope>NUCLEOTIDE SEQUENCE [LARGE SCALE GENOMIC DNA]</scope>
    <source>
        <strain evidence="6 7">TW1</strain>
    </source>
</reference>
<feature type="domain" description="Zinc finger DksA/TraR C4-type" evidence="5">
    <location>
        <begin position="87"/>
        <end position="118"/>
    </location>
</feature>
<dbReference type="PANTHER" id="PTHR33823">
    <property type="entry name" value="RNA POLYMERASE-BINDING TRANSCRIPTION FACTOR DKSA-RELATED"/>
    <property type="match status" value="1"/>
</dbReference>
<gene>
    <name evidence="6" type="ORF">bsdtw1_02832</name>
</gene>
<dbReference type="InterPro" id="IPR000962">
    <property type="entry name" value="Znf_DskA_TraR"/>
</dbReference>
<keyword evidence="1" id="KW-0479">Metal-binding</keyword>
<dbReference type="InterPro" id="IPR037187">
    <property type="entry name" value="DnaK_N"/>
</dbReference>
<dbReference type="PROSITE" id="PS51128">
    <property type="entry name" value="ZF_DKSA_2"/>
    <property type="match status" value="1"/>
</dbReference>
<sequence>MDRKDYDRYRIKLNKEKERVLSLIKELKENEAVDSHAEMASELSFYDNHPSDLATETFDFERGKALKGNEREILSKIDESLQSLDQGKYGVCKRCGVEISKERLDFLPYAQYCIKCQTVIGSIKEYRSNRRPIEEDVIGNPFGYGYNDYNEYEKVGFDAEDSFQAVDNFNRLQNRFDVYDDDDMYVEPVEKVSNEQYKNQLPD</sequence>
<accession>A0A6V8SNG0</accession>
<feature type="zinc finger region" description="dksA C4-type" evidence="4">
    <location>
        <begin position="92"/>
        <end position="116"/>
    </location>
</feature>
<dbReference type="SUPFAM" id="SSF109635">
    <property type="entry name" value="DnaK suppressor protein DksA, alpha-hairpin domain"/>
    <property type="match status" value="1"/>
</dbReference>
<dbReference type="AlphaFoldDB" id="A0A6V8SNG0"/>
<protein>
    <submittedName>
        <fullName evidence="6">RNA polymerase-binding transcription factor DksA</fullName>
    </submittedName>
</protein>
<evidence type="ECO:0000256" key="4">
    <source>
        <dbReference type="PROSITE-ProRule" id="PRU00510"/>
    </source>
</evidence>
<comment type="caution">
    <text evidence="6">The sequence shown here is derived from an EMBL/GenBank/DDBJ whole genome shotgun (WGS) entry which is preliminary data.</text>
</comment>